<dbReference type="SUPFAM" id="SSF57850">
    <property type="entry name" value="RING/U-box"/>
    <property type="match status" value="1"/>
</dbReference>
<dbReference type="GO" id="GO:0016567">
    <property type="term" value="P:protein ubiquitination"/>
    <property type="evidence" value="ECO:0007669"/>
    <property type="project" value="UniProtKB-UniRule"/>
</dbReference>
<accession>A0AAU9UF79</accession>
<keyword evidence="1" id="KW-0833">Ubl conjugation pathway</keyword>
<sequence>MDTQHLTLAQTARAPDAHSPVELHYDIRDMEVPEWGFEGSLFEEAAPALPAPPAPPVPHSSHSSHSSHSQMQLHTQKNEQIIVNESIISLLLKLHSQLSGRLDSFSLEEPAPASQEPIGDGPHFIGALLRKLAALDARCAGCVRALRRALWPHQRERQAEQRARERREKEERSRRARERQQQLMREFARRQQQFLSAMAGQGAADHMDWEDEPQRDYDCVICNTTAPSTPQDPVGLVVLLQSTSVLGHRRRRGSGPARLPLSEAERERLARQQRATAAAHLYRLHDDLGLYFDRESWVLSLSVGWEGGVAAQSCGHHLHLRCLRAYMRSLAASQRPHNLHVERGEFLCPLCRQLANSVLPLAPPPPRASPPPAPARHADLAAHVRDMIERERPVPTPSCLSEAMGKAMEEMTATATNKLKMRYGSSPAAIFTFVASLVRTNIECELVQRGGTLVQRPAPRYKPRGDCIVPLLAVAGAHAQALAAAAGRLGVGDTWRALVPDAPAAAAPAAPAPPARSPAPPARPVPLLLRDPAALLMHFLLLAPAAPPHMDIQYFTCIVRALYALTYYQVVNQLCATGALPAALRAARGAELAGEPPAEPAGEHAGLEAAARMLLAALAGHHLLDDDGDAAAADAESDLGAVELQVQELCLPFLRIAALLRKHVYGGELPRVATDAEEFGALLRYLELVEEAGGVVCAAAALPAGAAAAAAGWARQLAAAAAGGQLSVSRAVRSLHVSWAPPALLALPRDYDRLFSYYHGRACPQCGAVPKEASVCLLCGTLVCLKQACCRRQQRAEAVAHAAECGGGTGVFLVVTSTYIIVIRGRRACLWGSLYLDDYDEEDRDLKRGKPLYLSRDRLELLQAQWLAHRFDHTKRTWVWHRDSL</sequence>
<proteinExistence type="inferred from homology"/>
<dbReference type="GO" id="GO:0071596">
    <property type="term" value="P:ubiquitin-dependent protein catabolic process via the N-end rule pathway"/>
    <property type="evidence" value="ECO:0007669"/>
    <property type="project" value="UniProtKB-UniRule"/>
</dbReference>
<feature type="compositionally biased region" description="Pro residues" evidence="2">
    <location>
        <begin position="49"/>
        <end position="58"/>
    </location>
</feature>
<protein>
    <recommendedName>
        <fullName evidence="1">E3 ubiquitin-protein ligase</fullName>
        <ecNumber evidence="1">2.3.2.27</ecNumber>
    </recommendedName>
</protein>
<comment type="similarity">
    <text evidence="1">Belongs to the E3 ubiquitin-protein ligase UBR1-like family.</text>
</comment>
<comment type="pathway">
    <text evidence="1">Protein modification; protein ubiquitination.</text>
</comment>
<evidence type="ECO:0000313" key="5">
    <source>
        <dbReference type="Proteomes" id="UP001153954"/>
    </source>
</evidence>
<dbReference type="Proteomes" id="UP001153954">
    <property type="component" value="Unassembled WGS sequence"/>
</dbReference>
<comment type="function">
    <text evidence="1">Ubiquitin ligase protein which is a component of the N-end rule pathway. Recognizes and binds to proteins bearing specific N-terminal residues that are destabilizing according to the N-end rule, leading to their ubiquitination and subsequent degradation.</text>
</comment>
<dbReference type="GO" id="GO:0000151">
    <property type="term" value="C:ubiquitin ligase complex"/>
    <property type="evidence" value="ECO:0007669"/>
    <property type="project" value="TreeGrafter"/>
</dbReference>
<feature type="region of interest" description="Disordered" evidence="2">
    <location>
        <begin position="153"/>
        <end position="178"/>
    </location>
</feature>
<name>A0AAU9UF79_EUPED</name>
<feature type="compositionally biased region" description="Low complexity" evidence="2">
    <location>
        <begin position="59"/>
        <end position="69"/>
    </location>
</feature>
<gene>
    <name evidence="4" type="ORF">EEDITHA_LOCUS11882</name>
</gene>
<dbReference type="PANTHER" id="PTHR21497:SF39">
    <property type="entry name" value="E3 UBIQUITIN-PROTEIN LIGASE UBR3"/>
    <property type="match status" value="1"/>
</dbReference>
<evidence type="ECO:0000259" key="3">
    <source>
        <dbReference type="Pfam" id="PF18995"/>
    </source>
</evidence>
<dbReference type="InterPro" id="IPR044046">
    <property type="entry name" value="E3_ligase_UBR-like_C"/>
</dbReference>
<feature type="region of interest" description="Disordered" evidence="2">
    <location>
        <begin position="46"/>
        <end position="75"/>
    </location>
</feature>
<keyword evidence="1" id="KW-0479">Metal-binding</keyword>
<keyword evidence="5" id="KW-1185">Reference proteome</keyword>
<comment type="catalytic activity">
    <reaction evidence="1">
        <text>S-ubiquitinyl-[E2 ubiquitin-conjugating enzyme]-L-cysteine + [acceptor protein]-L-lysine = [E2 ubiquitin-conjugating enzyme]-L-cysteine + N(6)-ubiquitinyl-[acceptor protein]-L-lysine.</text>
        <dbReference type="EC" id="2.3.2.27"/>
    </reaction>
</comment>
<dbReference type="EMBL" id="CAKOGL010000016">
    <property type="protein sequence ID" value="CAH2096561.1"/>
    <property type="molecule type" value="Genomic_DNA"/>
</dbReference>
<reference evidence="4" key="1">
    <citation type="submission" date="2022-03" db="EMBL/GenBank/DDBJ databases">
        <authorList>
            <person name="Tunstrom K."/>
        </authorList>
    </citation>
    <scope>NUCLEOTIDE SEQUENCE</scope>
</reference>
<dbReference type="InterPro" id="IPR039164">
    <property type="entry name" value="UBR1-like"/>
</dbReference>
<evidence type="ECO:0000256" key="2">
    <source>
        <dbReference type="SAM" id="MobiDB-lite"/>
    </source>
</evidence>
<dbReference type="GO" id="GO:0008270">
    <property type="term" value="F:zinc ion binding"/>
    <property type="evidence" value="ECO:0007669"/>
    <property type="project" value="UniProtKB-UniRule"/>
</dbReference>
<comment type="caution">
    <text evidence="4">The sequence shown here is derived from an EMBL/GenBank/DDBJ whole genome shotgun (WGS) entry which is preliminary data.</text>
</comment>
<feature type="domain" description="E3 ubiquitin-protein ligase UBR-like C-terminal" evidence="3">
    <location>
        <begin position="416"/>
        <end position="867"/>
    </location>
</feature>
<organism evidence="4 5">
    <name type="scientific">Euphydryas editha</name>
    <name type="common">Edith's checkerspot</name>
    <dbReference type="NCBI Taxonomy" id="104508"/>
    <lineage>
        <taxon>Eukaryota</taxon>
        <taxon>Metazoa</taxon>
        <taxon>Ecdysozoa</taxon>
        <taxon>Arthropoda</taxon>
        <taxon>Hexapoda</taxon>
        <taxon>Insecta</taxon>
        <taxon>Pterygota</taxon>
        <taxon>Neoptera</taxon>
        <taxon>Endopterygota</taxon>
        <taxon>Lepidoptera</taxon>
        <taxon>Glossata</taxon>
        <taxon>Ditrysia</taxon>
        <taxon>Papilionoidea</taxon>
        <taxon>Nymphalidae</taxon>
        <taxon>Nymphalinae</taxon>
        <taxon>Euphydryas</taxon>
    </lineage>
</organism>
<dbReference type="GO" id="GO:0005737">
    <property type="term" value="C:cytoplasm"/>
    <property type="evidence" value="ECO:0007669"/>
    <property type="project" value="TreeGrafter"/>
</dbReference>
<dbReference type="PANTHER" id="PTHR21497">
    <property type="entry name" value="UBIQUITIN LIGASE E3 ALPHA-RELATED"/>
    <property type="match status" value="1"/>
</dbReference>
<evidence type="ECO:0000256" key="1">
    <source>
        <dbReference type="RuleBase" id="RU366018"/>
    </source>
</evidence>
<keyword evidence="1" id="KW-0863">Zinc-finger</keyword>
<dbReference type="EC" id="2.3.2.27" evidence="1"/>
<dbReference type="Pfam" id="PF18995">
    <property type="entry name" value="PRT6_C"/>
    <property type="match status" value="1"/>
</dbReference>
<keyword evidence="1" id="KW-0808">Transferase</keyword>
<evidence type="ECO:0000313" key="4">
    <source>
        <dbReference type="EMBL" id="CAH2096561.1"/>
    </source>
</evidence>
<feature type="compositionally biased region" description="Basic and acidic residues" evidence="2">
    <location>
        <begin position="153"/>
        <end position="173"/>
    </location>
</feature>
<dbReference type="AlphaFoldDB" id="A0AAU9UF79"/>
<dbReference type="GO" id="GO:0061630">
    <property type="term" value="F:ubiquitin protein ligase activity"/>
    <property type="evidence" value="ECO:0007669"/>
    <property type="project" value="UniProtKB-UniRule"/>
</dbReference>
<keyword evidence="1" id="KW-0862">Zinc</keyword>